<dbReference type="GO" id="GO:0016491">
    <property type="term" value="F:oxidoreductase activity"/>
    <property type="evidence" value="ECO:0007669"/>
    <property type="project" value="InterPro"/>
</dbReference>
<gene>
    <name evidence="2" type="ORF">AX018_1001183</name>
</gene>
<dbReference type="AlphaFoldDB" id="A0A328ZWI2"/>
<comment type="caution">
    <text evidence="2">The sequence shown here is derived from an EMBL/GenBank/DDBJ whole genome shotgun (WGS) entry which is preliminary data.</text>
</comment>
<dbReference type="PROSITE" id="PS51384">
    <property type="entry name" value="FAD_FR"/>
    <property type="match status" value="1"/>
</dbReference>
<dbReference type="EMBL" id="QLTA01000001">
    <property type="protein sequence ID" value="RAR86596.1"/>
    <property type="molecule type" value="Genomic_DNA"/>
</dbReference>
<dbReference type="Gene3D" id="2.40.30.10">
    <property type="entry name" value="Translation factors"/>
    <property type="match status" value="1"/>
</dbReference>
<dbReference type="InterPro" id="IPR017938">
    <property type="entry name" value="Riboflavin_synthase-like_b-brl"/>
</dbReference>
<evidence type="ECO:0000313" key="2">
    <source>
        <dbReference type="EMBL" id="RAR86596.1"/>
    </source>
</evidence>
<evidence type="ECO:0000313" key="3">
    <source>
        <dbReference type="Proteomes" id="UP000248856"/>
    </source>
</evidence>
<evidence type="ECO:0000259" key="1">
    <source>
        <dbReference type="PROSITE" id="PS51384"/>
    </source>
</evidence>
<name>A0A328ZWI2_9BURK</name>
<reference evidence="2 3" key="1">
    <citation type="submission" date="2018-06" db="EMBL/GenBank/DDBJ databases">
        <title>Genomic Encyclopedia of Archaeal and Bacterial Type Strains, Phase II (KMG-II): from individual species to whole genera.</title>
        <authorList>
            <person name="Goeker M."/>
        </authorList>
    </citation>
    <scope>NUCLEOTIDE SEQUENCE [LARGE SCALE GENOMIC DNA]</scope>
    <source>
        <strain evidence="2 3">CFPB 3232</strain>
    </source>
</reference>
<protein>
    <submittedName>
        <fullName evidence="2">NADPH-dependent ferric siderophore reductase</fullName>
    </submittedName>
</protein>
<dbReference type="Proteomes" id="UP000248856">
    <property type="component" value="Unassembled WGS sequence"/>
</dbReference>
<dbReference type="InterPro" id="IPR039261">
    <property type="entry name" value="FNR_nucleotide-bd"/>
</dbReference>
<feature type="domain" description="FAD-binding FR-type" evidence="1">
    <location>
        <begin position="38"/>
        <end position="138"/>
    </location>
</feature>
<dbReference type="PANTHER" id="PTHR30157:SF0">
    <property type="entry name" value="NADPH-DEPENDENT FERRIC-CHELATE REDUCTASE"/>
    <property type="match status" value="1"/>
</dbReference>
<dbReference type="InterPro" id="IPR039374">
    <property type="entry name" value="SIP_fam"/>
</dbReference>
<dbReference type="InterPro" id="IPR017927">
    <property type="entry name" value="FAD-bd_FR_type"/>
</dbReference>
<dbReference type="Pfam" id="PF08021">
    <property type="entry name" value="FAD_binding_9"/>
    <property type="match status" value="1"/>
</dbReference>
<sequence length="268" mass="29647">MSFYDEVPDINPVPDASTSVREAVQHRPGMLDRLIYRVFARDLTVVAVETLAGHFRLVMFQDDSLKGFDWIPGQKLQVAMGSALEARTYTPIEVDARSGKLRIIAYAHGSGPGSMWVKGLKPGDVCKAFGPSNSQDLRPSSTAMVLVGDETSIGLSCAAAAHRQSQGDRVLPIQHFFEVDSKEQVQALLNRLPDLGTVQLYEREPDNVHWDVMEHAIQSFVSDQAANIVLTGRASSIQRFRRVLRPLKFPGKQLSSKAFWADGKRGLD</sequence>
<dbReference type="InterPro" id="IPR013113">
    <property type="entry name" value="SIP_FAD-bd"/>
</dbReference>
<keyword evidence="3" id="KW-1185">Reference proteome</keyword>
<dbReference type="RefSeq" id="WP_170146151.1">
    <property type="nucleotide sequence ID" value="NZ_CBCSGC010000135.1"/>
</dbReference>
<dbReference type="SUPFAM" id="SSF63380">
    <property type="entry name" value="Riboflavin synthase domain-like"/>
    <property type="match status" value="1"/>
</dbReference>
<organism evidence="2 3">
    <name type="scientific">Paracidovorax anthurii</name>
    <dbReference type="NCBI Taxonomy" id="78229"/>
    <lineage>
        <taxon>Bacteria</taxon>
        <taxon>Pseudomonadati</taxon>
        <taxon>Pseudomonadota</taxon>
        <taxon>Betaproteobacteria</taxon>
        <taxon>Burkholderiales</taxon>
        <taxon>Comamonadaceae</taxon>
        <taxon>Paracidovorax</taxon>
    </lineage>
</organism>
<dbReference type="Gene3D" id="3.40.50.80">
    <property type="entry name" value="Nucleotide-binding domain of ferredoxin-NADP reductase (FNR) module"/>
    <property type="match status" value="1"/>
</dbReference>
<dbReference type="PANTHER" id="PTHR30157">
    <property type="entry name" value="FERRIC REDUCTASE, NADPH-DEPENDENT"/>
    <property type="match status" value="1"/>
</dbReference>
<accession>A0A328ZWI2</accession>
<dbReference type="CDD" id="cd06193">
    <property type="entry name" value="siderophore_interacting"/>
    <property type="match status" value="1"/>
</dbReference>
<proteinExistence type="predicted"/>